<accession>A0A6G7GVH5</accession>
<protein>
    <submittedName>
        <fullName evidence="1">Uncharacterized protein</fullName>
    </submittedName>
</protein>
<proteinExistence type="predicted"/>
<reference evidence="1 2" key="1">
    <citation type="submission" date="2020-02" db="EMBL/GenBank/DDBJ databases">
        <title>Newly sequenced genome of strain CSTR1 showed variability in Candidatus Kuenenia stuttgartiensis genomes.</title>
        <authorList>
            <person name="Ding C."/>
            <person name="Adrian L."/>
        </authorList>
    </citation>
    <scope>NUCLEOTIDE SEQUENCE [LARGE SCALE GENOMIC DNA]</scope>
    <source>
        <strain evidence="1 2">CSTR1</strain>
    </source>
</reference>
<gene>
    <name evidence="1" type="ORF">KsCSTR_41970</name>
</gene>
<dbReference type="Proteomes" id="UP000501926">
    <property type="component" value="Chromosome"/>
</dbReference>
<evidence type="ECO:0000313" key="2">
    <source>
        <dbReference type="Proteomes" id="UP000501926"/>
    </source>
</evidence>
<dbReference type="AlphaFoldDB" id="A0A6G7GVH5"/>
<name>A0A6G7GVH5_KUEST</name>
<sequence length="47" mass="5541">MRDKKSEIRNKFESQSIKFKTNTKHPRLHAITHSLTHSHAGNNMKRV</sequence>
<organism evidence="1 2">
    <name type="scientific">Kuenenia stuttgartiensis</name>
    <dbReference type="NCBI Taxonomy" id="174633"/>
    <lineage>
        <taxon>Bacteria</taxon>
        <taxon>Pseudomonadati</taxon>
        <taxon>Planctomycetota</taxon>
        <taxon>Candidatus Brocadiia</taxon>
        <taxon>Candidatus Brocadiales</taxon>
        <taxon>Candidatus Brocadiaceae</taxon>
        <taxon>Candidatus Kuenenia</taxon>
    </lineage>
</organism>
<evidence type="ECO:0000313" key="1">
    <source>
        <dbReference type="EMBL" id="QII13576.1"/>
    </source>
</evidence>
<dbReference type="EMBL" id="CP049055">
    <property type="protein sequence ID" value="QII13576.1"/>
    <property type="molecule type" value="Genomic_DNA"/>
</dbReference>